<accession>A0A815BI64</accession>
<organism evidence="2 4">
    <name type="scientific">Rotaria sordida</name>
    <dbReference type="NCBI Taxonomy" id="392033"/>
    <lineage>
        <taxon>Eukaryota</taxon>
        <taxon>Metazoa</taxon>
        <taxon>Spiralia</taxon>
        <taxon>Gnathifera</taxon>
        <taxon>Rotifera</taxon>
        <taxon>Eurotatoria</taxon>
        <taxon>Bdelloidea</taxon>
        <taxon>Philodinida</taxon>
        <taxon>Philodinidae</taxon>
        <taxon>Rotaria</taxon>
    </lineage>
</organism>
<dbReference type="EMBL" id="CAJNOH010002124">
    <property type="protein sequence ID" value="CAF1273931.1"/>
    <property type="molecule type" value="Genomic_DNA"/>
</dbReference>
<gene>
    <name evidence="3" type="ORF">JXQ802_LOCUS43802</name>
    <name evidence="2" type="ORF">PYM288_LOCUS28527</name>
</gene>
<evidence type="ECO:0000256" key="1">
    <source>
        <dbReference type="SAM" id="MobiDB-lite"/>
    </source>
</evidence>
<dbReference type="EMBL" id="CAJNOL010003242">
    <property type="protein sequence ID" value="CAF1553329.1"/>
    <property type="molecule type" value="Genomic_DNA"/>
</dbReference>
<proteinExistence type="predicted"/>
<evidence type="ECO:0000313" key="2">
    <source>
        <dbReference type="EMBL" id="CAF1273931.1"/>
    </source>
</evidence>
<name>A0A815BI64_9BILA</name>
<comment type="caution">
    <text evidence="2">The sequence shown here is derived from an EMBL/GenBank/DDBJ whole genome shotgun (WGS) entry which is preliminary data.</text>
</comment>
<keyword evidence="5" id="KW-1185">Reference proteome</keyword>
<feature type="compositionally biased region" description="Acidic residues" evidence="1">
    <location>
        <begin position="75"/>
        <end position="88"/>
    </location>
</feature>
<dbReference type="Proteomes" id="UP000663870">
    <property type="component" value="Unassembled WGS sequence"/>
</dbReference>
<feature type="region of interest" description="Disordered" evidence="1">
    <location>
        <begin position="73"/>
        <end position="92"/>
    </location>
</feature>
<sequence>MFVRIYWKSYSDKFDMAILLFNLYSINQYELKWILQHRRIEKALIKFQADEKPRLEEALSLIPTNPLFISSRTENEEESFDEDDDDILSDVGEGTIDCAVGSEGIY</sequence>
<protein>
    <submittedName>
        <fullName evidence="2">Uncharacterized protein</fullName>
    </submittedName>
</protein>
<evidence type="ECO:0000313" key="3">
    <source>
        <dbReference type="EMBL" id="CAF1553329.1"/>
    </source>
</evidence>
<evidence type="ECO:0000313" key="5">
    <source>
        <dbReference type="Proteomes" id="UP000663870"/>
    </source>
</evidence>
<dbReference type="AlphaFoldDB" id="A0A815BI64"/>
<dbReference type="Proteomes" id="UP000663854">
    <property type="component" value="Unassembled WGS sequence"/>
</dbReference>
<evidence type="ECO:0000313" key="4">
    <source>
        <dbReference type="Proteomes" id="UP000663854"/>
    </source>
</evidence>
<reference evidence="2" key="1">
    <citation type="submission" date="2021-02" db="EMBL/GenBank/DDBJ databases">
        <authorList>
            <person name="Nowell W R."/>
        </authorList>
    </citation>
    <scope>NUCLEOTIDE SEQUENCE</scope>
</reference>